<sequence>MQKPCLAIIVAMAENRAIGKNGDMPWRLSADLKRFKALSSGKPLIMGRNTWESLPKRPLPKRPNIVVSRNSDYRADGAWQVASVEHAIAIGEAMSTEKSLDEFFIIGGATLYQSALPYAARLYLTEVAASPDADTFFPAFDEDEWDCVETQYLPSDDRNDYPTRYRKLIRKSL</sequence>
<dbReference type="Pfam" id="PF00186">
    <property type="entry name" value="DHFR_1"/>
    <property type="match status" value="1"/>
</dbReference>
<name>A0ABW1SFY3_9PROT</name>
<dbReference type="PIRSF" id="PIRSF000194">
    <property type="entry name" value="DHFR"/>
    <property type="match status" value="1"/>
</dbReference>
<feature type="domain" description="DHFR" evidence="10">
    <location>
        <begin position="5"/>
        <end position="170"/>
    </location>
</feature>
<comment type="function">
    <text evidence="7 8">Key enzyme in folate metabolism. Catalyzes an essential reaction for de novo glycine and purine synthesis, and for DNA precursor synthesis.</text>
</comment>
<comment type="caution">
    <text evidence="11">The sequence shown here is derived from an EMBL/GenBank/DDBJ whole genome shotgun (WGS) entry which is preliminary data.</text>
</comment>
<dbReference type="SUPFAM" id="SSF53597">
    <property type="entry name" value="Dihydrofolate reductase-like"/>
    <property type="match status" value="1"/>
</dbReference>
<dbReference type="CDD" id="cd00209">
    <property type="entry name" value="DHFR"/>
    <property type="match status" value="1"/>
</dbReference>
<evidence type="ECO:0000256" key="5">
    <source>
        <dbReference type="ARBA" id="ARBA00022857"/>
    </source>
</evidence>
<comment type="catalytic activity">
    <reaction evidence="8">
        <text>(6S)-5,6,7,8-tetrahydrofolate + NADP(+) = 7,8-dihydrofolate + NADPH + H(+)</text>
        <dbReference type="Rhea" id="RHEA:15009"/>
        <dbReference type="ChEBI" id="CHEBI:15378"/>
        <dbReference type="ChEBI" id="CHEBI:57451"/>
        <dbReference type="ChEBI" id="CHEBI:57453"/>
        <dbReference type="ChEBI" id="CHEBI:57783"/>
        <dbReference type="ChEBI" id="CHEBI:58349"/>
        <dbReference type="EC" id="1.5.1.3"/>
    </reaction>
</comment>
<dbReference type="Gene3D" id="3.40.430.10">
    <property type="entry name" value="Dihydrofolate Reductase, subunit A"/>
    <property type="match status" value="1"/>
</dbReference>
<dbReference type="EC" id="1.5.1.3" evidence="3 8"/>
<keyword evidence="4 8" id="KW-0554">One-carbon metabolism</keyword>
<keyword evidence="5 8" id="KW-0521">NADP</keyword>
<dbReference type="Proteomes" id="UP001596303">
    <property type="component" value="Unassembled WGS sequence"/>
</dbReference>
<evidence type="ECO:0000256" key="1">
    <source>
        <dbReference type="ARBA" id="ARBA00004903"/>
    </source>
</evidence>
<organism evidence="11 12">
    <name type="scientific">Ponticaulis profundi</name>
    <dbReference type="NCBI Taxonomy" id="2665222"/>
    <lineage>
        <taxon>Bacteria</taxon>
        <taxon>Pseudomonadati</taxon>
        <taxon>Pseudomonadota</taxon>
        <taxon>Alphaproteobacteria</taxon>
        <taxon>Hyphomonadales</taxon>
        <taxon>Hyphomonadaceae</taxon>
        <taxon>Ponticaulis</taxon>
    </lineage>
</organism>
<gene>
    <name evidence="11" type="ORF">ACFQDM_19210</name>
</gene>
<dbReference type="PRINTS" id="PR00070">
    <property type="entry name" value="DHFR"/>
</dbReference>
<keyword evidence="6 8" id="KW-0560">Oxidoreductase</keyword>
<comment type="similarity">
    <text evidence="2 8 9">Belongs to the dihydrofolate reductase family.</text>
</comment>
<accession>A0ABW1SFY3</accession>
<evidence type="ECO:0000256" key="6">
    <source>
        <dbReference type="ARBA" id="ARBA00023002"/>
    </source>
</evidence>
<reference evidence="12" key="1">
    <citation type="journal article" date="2019" name="Int. J. Syst. Evol. Microbiol.">
        <title>The Global Catalogue of Microorganisms (GCM) 10K type strain sequencing project: providing services to taxonomists for standard genome sequencing and annotation.</title>
        <authorList>
            <consortium name="The Broad Institute Genomics Platform"/>
            <consortium name="The Broad Institute Genome Sequencing Center for Infectious Disease"/>
            <person name="Wu L."/>
            <person name="Ma J."/>
        </authorList>
    </citation>
    <scope>NUCLEOTIDE SEQUENCE [LARGE SCALE GENOMIC DNA]</scope>
    <source>
        <strain evidence="12">CGMCC-1.15741</strain>
    </source>
</reference>
<evidence type="ECO:0000259" key="10">
    <source>
        <dbReference type="PROSITE" id="PS51330"/>
    </source>
</evidence>
<dbReference type="PROSITE" id="PS51330">
    <property type="entry name" value="DHFR_2"/>
    <property type="match status" value="1"/>
</dbReference>
<evidence type="ECO:0000256" key="4">
    <source>
        <dbReference type="ARBA" id="ARBA00022563"/>
    </source>
</evidence>
<dbReference type="GO" id="GO:0004146">
    <property type="term" value="F:dihydrofolate reductase activity"/>
    <property type="evidence" value="ECO:0007669"/>
    <property type="project" value="UniProtKB-EC"/>
</dbReference>
<evidence type="ECO:0000313" key="12">
    <source>
        <dbReference type="Proteomes" id="UP001596303"/>
    </source>
</evidence>
<evidence type="ECO:0000256" key="8">
    <source>
        <dbReference type="PIRNR" id="PIRNR000194"/>
    </source>
</evidence>
<dbReference type="PANTHER" id="PTHR48069:SF3">
    <property type="entry name" value="DIHYDROFOLATE REDUCTASE"/>
    <property type="match status" value="1"/>
</dbReference>
<evidence type="ECO:0000256" key="3">
    <source>
        <dbReference type="ARBA" id="ARBA00012856"/>
    </source>
</evidence>
<dbReference type="PANTHER" id="PTHR48069">
    <property type="entry name" value="DIHYDROFOLATE REDUCTASE"/>
    <property type="match status" value="1"/>
</dbReference>
<dbReference type="EMBL" id="JBHSSW010000066">
    <property type="protein sequence ID" value="MFC6200208.1"/>
    <property type="molecule type" value="Genomic_DNA"/>
</dbReference>
<dbReference type="PROSITE" id="PS00075">
    <property type="entry name" value="DHFR_1"/>
    <property type="match status" value="1"/>
</dbReference>
<evidence type="ECO:0000313" key="11">
    <source>
        <dbReference type="EMBL" id="MFC6200208.1"/>
    </source>
</evidence>
<dbReference type="InterPro" id="IPR012259">
    <property type="entry name" value="DHFR"/>
</dbReference>
<dbReference type="InterPro" id="IPR017925">
    <property type="entry name" value="DHFR_CS"/>
</dbReference>
<protein>
    <recommendedName>
        <fullName evidence="3 8">Dihydrofolate reductase</fullName>
        <ecNumber evidence="3 8">1.5.1.3</ecNumber>
    </recommendedName>
</protein>
<keyword evidence="12" id="KW-1185">Reference proteome</keyword>
<evidence type="ECO:0000256" key="9">
    <source>
        <dbReference type="RuleBase" id="RU004474"/>
    </source>
</evidence>
<dbReference type="RefSeq" id="WP_377382513.1">
    <property type="nucleotide sequence ID" value="NZ_JBHSSW010000066.1"/>
</dbReference>
<comment type="pathway">
    <text evidence="1 8">Cofactor biosynthesis; tetrahydrofolate biosynthesis; 5,6,7,8-tetrahydrofolate from 7,8-dihydrofolate: step 1/1.</text>
</comment>
<evidence type="ECO:0000256" key="7">
    <source>
        <dbReference type="ARBA" id="ARBA00025067"/>
    </source>
</evidence>
<dbReference type="InterPro" id="IPR001796">
    <property type="entry name" value="DHFR_dom"/>
</dbReference>
<evidence type="ECO:0000256" key="2">
    <source>
        <dbReference type="ARBA" id="ARBA00009539"/>
    </source>
</evidence>
<proteinExistence type="inferred from homology"/>
<dbReference type="InterPro" id="IPR024072">
    <property type="entry name" value="DHFR-like_dom_sf"/>
</dbReference>